<dbReference type="PANTHER" id="PTHR43158">
    <property type="entry name" value="SKFA PEPTIDE EXPORT ATP-BINDING PROTEIN SKFE"/>
    <property type="match status" value="1"/>
</dbReference>
<dbReference type="Gene3D" id="3.40.50.300">
    <property type="entry name" value="P-loop containing nucleotide triphosphate hydrolases"/>
    <property type="match status" value="1"/>
</dbReference>
<dbReference type="EMBL" id="JACSQO010000006">
    <property type="protein sequence ID" value="MBD7944997.1"/>
    <property type="molecule type" value="Genomic_DNA"/>
</dbReference>
<dbReference type="SUPFAM" id="SSF52540">
    <property type="entry name" value="P-loop containing nucleoside triphosphate hydrolases"/>
    <property type="match status" value="1"/>
</dbReference>
<dbReference type="GO" id="GO:0005524">
    <property type="term" value="F:ATP binding"/>
    <property type="evidence" value="ECO:0007669"/>
    <property type="project" value="UniProtKB-KW"/>
</dbReference>
<keyword evidence="5" id="KW-1185">Reference proteome</keyword>
<dbReference type="RefSeq" id="WP_191697379.1">
    <property type="nucleotide sequence ID" value="NZ_JACSQO010000006.1"/>
</dbReference>
<evidence type="ECO:0000259" key="3">
    <source>
        <dbReference type="PROSITE" id="PS50893"/>
    </source>
</evidence>
<dbReference type="InterPro" id="IPR003439">
    <property type="entry name" value="ABC_transporter-like_ATP-bd"/>
</dbReference>
<feature type="domain" description="ABC transporter" evidence="3">
    <location>
        <begin position="2"/>
        <end position="225"/>
    </location>
</feature>
<proteinExistence type="predicted"/>
<dbReference type="PROSITE" id="PS50893">
    <property type="entry name" value="ABC_TRANSPORTER_2"/>
    <property type="match status" value="1"/>
</dbReference>
<name>A0ABR8RBG9_9BACI</name>
<dbReference type="SMART" id="SM00382">
    <property type="entry name" value="AAA"/>
    <property type="match status" value="1"/>
</dbReference>
<evidence type="ECO:0000313" key="4">
    <source>
        <dbReference type="EMBL" id="MBD7944997.1"/>
    </source>
</evidence>
<evidence type="ECO:0000256" key="2">
    <source>
        <dbReference type="ARBA" id="ARBA00022840"/>
    </source>
</evidence>
<sequence>MIDINGLTKRYGGKIAVNDVTITFAKGKIIGLVGENGSGKSTLLKLMAGVLLTKKGSIQIDGEPVSYLVAKKVAYLPDADDVFPYFTVKQLFRFYDSQFDDFSYDKACIVADFLQLDIHAPLKKLSKGNRGRAKIAATLGREVDYYLLDEPLSGLDPMVRQSIIRGFIQFIDIETQSIILSTHELKDMEPILDEIVVMREGSVIAHELVEDIRESQRKDITTWMTNLFQEQRENELEAAKSY</sequence>
<gene>
    <name evidence="4" type="ORF">H9650_12805</name>
</gene>
<dbReference type="InterPro" id="IPR003593">
    <property type="entry name" value="AAA+_ATPase"/>
</dbReference>
<evidence type="ECO:0000313" key="5">
    <source>
        <dbReference type="Proteomes" id="UP000640786"/>
    </source>
</evidence>
<dbReference type="InterPro" id="IPR027417">
    <property type="entry name" value="P-loop_NTPase"/>
</dbReference>
<keyword evidence="1" id="KW-0547">Nucleotide-binding</keyword>
<evidence type="ECO:0000256" key="1">
    <source>
        <dbReference type="ARBA" id="ARBA00022741"/>
    </source>
</evidence>
<reference evidence="4 5" key="1">
    <citation type="submission" date="2020-08" db="EMBL/GenBank/DDBJ databases">
        <title>A Genomic Blueprint of the Chicken Gut Microbiome.</title>
        <authorList>
            <person name="Gilroy R."/>
            <person name="Ravi A."/>
            <person name="Getino M."/>
            <person name="Pursley I."/>
            <person name="Horton D.L."/>
            <person name="Alikhan N.-F."/>
            <person name="Baker D."/>
            <person name="Gharbi K."/>
            <person name="Hall N."/>
            <person name="Watson M."/>
            <person name="Adriaenssens E.M."/>
            <person name="Foster-Nyarko E."/>
            <person name="Jarju S."/>
            <person name="Secka A."/>
            <person name="Antonio M."/>
            <person name="Oren A."/>
            <person name="Chaudhuri R."/>
            <person name="La Ragione R.M."/>
            <person name="Hildebrand F."/>
            <person name="Pallen M.J."/>
        </authorList>
    </citation>
    <scope>NUCLEOTIDE SEQUENCE [LARGE SCALE GENOMIC DNA]</scope>
    <source>
        <strain evidence="4 5">Sa2BUA9</strain>
    </source>
</reference>
<keyword evidence="2 4" id="KW-0067">ATP-binding</keyword>
<comment type="caution">
    <text evidence="4">The sequence shown here is derived from an EMBL/GenBank/DDBJ whole genome shotgun (WGS) entry which is preliminary data.</text>
</comment>
<dbReference type="Pfam" id="PF00005">
    <property type="entry name" value="ABC_tran"/>
    <property type="match status" value="1"/>
</dbReference>
<accession>A0ABR8RBG9</accession>
<dbReference type="Proteomes" id="UP000640786">
    <property type="component" value="Unassembled WGS sequence"/>
</dbReference>
<dbReference type="CDD" id="cd03230">
    <property type="entry name" value="ABC_DR_subfamily_A"/>
    <property type="match status" value="1"/>
</dbReference>
<organism evidence="4 5">
    <name type="scientific">Psychrobacillus faecigallinarum</name>
    <dbReference type="NCBI Taxonomy" id="2762235"/>
    <lineage>
        <taxon>Bacteria</taxon>
        <taxon>Bacillati</taxon>
        <taxon>Bacillota</taxon>
        <taxon>Bacilli</taxon>
        <taxon>Bacillales</taxon>
        <taxon>Bacillaceae</taxon>
        <taxon>Psychrobacillus</taxon>
    </lineage>
</organism>
<protein>
    <submittedName>
        <fullName evidence="4">ABC transporter ATP-binding protein</fullName>
    </submittedName>
</protein>
<dbReference type="PANTHER" id="PTHR43158:SF1">
    <property type="entry name" value="ABC TRANSPORTER, ATP-BINDING PROTEIN"/>
    <property type="match status" value="1"/>
</dbReference>